<evidence type="ECO:0000256" key="2">
    <source>
        <dbReference type="ARBA" id="ARBA00003945"/>
    </source>
</evidence>
<dbReference type="InterPro" id="IPR036644">
    <property type="entry name" value="FTR_bsu_sf"/>
</dbReference>
<evidence type="ECO:0000256" key="5">
    <source>
        <dbReference type="ARBA" id="ARBA00022485"/>
    </source>
</evidence>
<evidence type="ECO:0000256" key="6">
    <source>
        <dbReference type="ARBA" id="ARBA00022723"/>
    </source>
</evidence>
<dbReference type="SUPFAM" id="SSF57802">
    <property type="entry name" value="Rubredoxin-like"/>
    <property type="match status" value="1"/>
</dbReference>
<evidence type="ECO:0000256" key="9">
    <source>
        <dbReference type="ARBA" id="ARBA00023014"/>
    </source>
</evidence>
<comment type="function">
    <text evidence="2">Catalytic subunit of the ferredoxin-thioredoxin reductase (FTR), which catalyzes the two-electron reduction of thioredoxins by the electrons provided by reduced ferredoxin.</text>
</comment>
<dbReference type="AlphaFoldDB" id="A0A1F5RGW2"/>
<dbReference type="Proteomes" id="UP000177230">
    <property type="component" value="Unassembled WGS sequence"/>
</dbReference>
<dbReference type="InterPro" id="IPR024934">
    <property type="entry name" value="Rubredoxin-like_dom"/>
</dbReference>
<accession>A0A1F5RGW2</accession>
<proteinExistence type="inferred from homology"/>
<evidence type="ECO:0000256" key="12">
    <source>
        <dbReference type="ARBA" id="ARBA00030295"/>
    </source>
</evidence>
<dbReference type="GO" id="GO:0005506">
    <property type="term" value="F:iron ion binding"/>
    <property type="evidence" value="ECO:0007669"/>
    <property type="project" value="InterPro"/>
</dbReference>
<keyword evidence="5" id="KW-0004">4Fe-4S</keyword>
<dbReference type="Gene3D" id="3.90.460.10">
    <property type="entry name" value="Ferredoxin thioredoxin reductase catalytic beta subunit"/>
    <property type="match status" value="1"/>
</dbReference>
<reference evidence="16 17" key="1">
    <citation type="journal article" date="2016" name="Nat. Commun.">
        <title>Thousands of microbial genomes shed light on interconnected biogeochemical processes in an aquifer system.</title>
        <authorList>
            <person name="Anantharaman K."/>
            <person name="Brown C.T."/>
            <person name="Hug L.A."/>
            <person name="Sharon I."/>
            <person name="Castelle C.J."/>
            <person name="Probst A.J."/>
            <person name="Thomas B.C."/>
            <person name="Singh A."/>
            <person name="Wilkins M.J."/>
            <person name="Karaoz U."/>
            <person name="Brodie E.L."/>
            <person name="Williams K.H."/>
            <person name="Hubbard S.S."/>
            <person name="Banfield J.F."/>
        </authorList>
    </citation>
    <scope>NUCLEOTIDE SEQUENCE [LARGE SCALE GENOMIC DNA]</scope>
</reference>
<dbReference type="GO" id="GO:0016730">
    <property type="term" value="F:oxidoreductase activity, acting on iron-sulfur proteins as donors"/>
    <property type="evidence" value="ECO:0007669"/>
    <property type="project" value="InterPro"/>
</dbReference>
<dbReference type="PANTHER" id="PTHR35113">
    <property type="entry name" value="FERREDOXIN-THIOREDOXIN REDUCTASE CATALYTIC CHAIN, CHLOROPLASTIC"/>
    <property type="match status" value="1"/>
</dbReference>
<feature type="domain" description="Rubredoxin-like" evidence="15">
    <location>
        <begin position="130"/>
        <end position="164"/>
    </location>
</feature>
<evidence type="ECO:0000313" key="16">
    <source>
        <dbReference type="EMBL" id="OGF13639.1"/>
    </source>
</evidence>
<dbReference type="Pfam" id="PF02943">
    <property type="entry name" value="FeThRed_B"/>
    <property type="match status" value="1"/>
</dbReference>
<protein>
    <recommendedName>
        <fullName evidence="4">ferredoxin:thioredoxin reductase</fullName>
        <ecNumber evidence="4">1.8.7.2</ecNumber>
    </recommendedName>
    <alternativeName>
        <fullName evidence="12">Ferredoxin-thioredoxin reductase subunit B</fullName>
    </alternativeName>
</protein>
<dbReference type="Gene3D" id="2.20.28.10">
    <property type="match status" value="1"/>
</dbReference>
<comment type="similarity">
    <text evidence="3">Belongs to the ferredoxin thioredoxin reductase beta subunit family.</text>
</comment>
<feature type="compositionally biased region" description="Basic and acidic residues" evidence="14">
    <location>
        <begin position="100"/>
        <end position="123"/>
    </location>
</feature>
<evidence type="ECO:0000313" key="17">
    <source>
        <dbReference type="Proteomes" id="UP000177230"/>
    </source>
</evidence>
<comment type="catalytic activity">
    <reaction evidence="13">
        <text>[thioredoxin]-disulfide + 2 reduced [2Fe-2S]-[ferredoxin] + 2 H(+) = [thioredoxin]-dithiol + 2 oxidized [2Fe-2S]-[ferredoxin]</text>
        <dbReference type="Rhea" id="RHEA:42336"/>
        <dbReference type="Rhea" id="RHEA-COMP:10000"/>
        <dbReference type="Rhea" id="RHEA-COMP:10001"/>
        <dbReference type="Rhea" id="RHEA-COMP:10698"/>
        <dbReference type="Rhea" id="RHEA-COMP:10700"/>
        <dbReference type="ChEBI" id="CHEBI:15378"/>
        <dbReference type="ChEBI" id="CHEBI:29950"/>
        <dbReference type="ChEBI" id="CHEBI:33737"/>
        <dbReference type="ChEBI" id="CHEBI:33738"/>
        <dbReference type="ChEBI" id="CHEBI:50058"/>
        <dbReference type="EC" id="1.8.7.2"/>
    </reaction>
</comment>
<dbReference type="SUPFAM" id="SSF57662">
    <property type="entry name" value="Ferredoxin thioredoxin reductase (FTR), catalytic beta chain"/>
    <property type="match status" value="1"/>
</dbReference>
<comment type="cofactor">
    <cofactor evidence="1">
        <name>[4Fe-4S] cluster</name>
        <dbReference type="ChEBI" id="CHEBI:49883"/>
    </cofactor>
</comment>
<evidence type="ECO:0000256" key="10">
    <source>
        <dbReference type="ARBA" id="ARBA00023157"/>
    </source>
</evidence>
<keyword evidence="9" id="KW-0411">Iron-sulfur</keyword>
<dbReference type="EC" id="1.8.7.2" evidence="4"/>
<keyword evidence="7" id="KW-0560">Oxidoreductase</keyword>
<dbReference type="GO" id="GO:0051539">
    <property type="term" value="F:4 iron, 4 sulfur cluster binding"/>
    <property type="evidence" value="ECO:0007669"/>
    <property type="project" value="UniProtKB-KW"/>
</dbReference>
<keyword evidence="10" id="KW-1015">Disulfide bond</keyword>
<evidence type="ECO:0000256" key="4">
    <source>
        <dbReference type="ARBA" id="ARBA00012358"/>
    </source>
</evidence>
<dbReference type="InterPro" id="IPR004209">
    <property type="entry name" value="FTR_bsu"/>
</dbReference>
<dbReference type="EMBL" id="MFFM01000014">
    <property type="protein sequence ID" value="OGF13639.1"/>
    <property type="molecule type" value="Genomic_DNA"/>
</dbReference>
<evidence type="ECO:0000256" key="14">
    <source>
        <dbReference type="SAM" id="MobiDB-lite"/>
    </source>
</evidence>
<evidence type="ECO:0000256" key="7">
    <source>
        <dbReference type="ARBA" id="ARBA00023002"/>
    </source>
</evidence>
<comment type="caution">
    <text evidence="16">The sequence shown here is derived from an EMBL/GenBank/DDBJ whole genome shotgun (WGS) entry which is preliminary data.</text>
</comment>
<evidence type="ECO:0000256" key="13">
    <source>
        <dbReference type="ARBA" id="ARBA00048150"/>
    </source>
</evidence>
<feature type="region of interest" description="Disordered" evidence="14">
    <location>
        <begin position="92"/>
        <end position="123"/>
    </location>
</feature>
<sequence length="166" mass="19156">MRKIKEIEAEVRELADKEGYLLNSDREILEGIIEGLAINEEKLGYWSCPCRKASGDRMQDLDIICPCQYRDPDLAEYGRCYCALYVTQGYVDQGSSPEPIPERREKEIKSGSKDSEAHNEIPEDQGENKIKTWRCQVCGYLCARPEVPPVCPICRAKKERFEEYRI</sequence>
<keyword evidence="6" id="KW-0479">Metal-binding</keyword>
<evidence type="ECO:0000256" key="8">
    <source>
        <dbReference type="ARBA" id="ARBA00023004"/>
    </source>
</evidence>
<organism evidence="16 17">
    <name type="scientific">Candidatus Edwardsbacteria bacterium GWF2_54_11</name>
    <dbReference type="NCBI Taxonomy" id="1817851"/>
    <lineage>
        <taxon>Bacteria</taxon>
        <taxon>Candidatus Edwardsiibacteriota</taxon>
    </lineage>
</organism>
<evidence type="ECO:0000259" key="15">
    <source>
        <dbReference type="PROSITE" id="PS50903"/>
    </source>
</evidence>
<comment type="subunit">
    <text evidence="11">Heterodimer of subunit A (variable subunit) and subunit B (catalytic subunit). Heterodimeric FTR forms a complex with ferredoxin and thioredoxin.</text>
</comment>
<name>A0A1F5RGW2_9BACT</name>
<dbReference type="Pfam" id="PF21349">
    <property type="entry name" value="RUBY_RBDX"/>
    <property type="match status" value="1"/>
</dbReference>
<evidence type="ECO:0000256" key="3">
    <source>
        <dbReference type="ARBA" id="ARBA00007941"/>
    </source>
</evidence>
<gene>
    <name evidence="16" type="ORF">A2024_10895</name>
</gene>
<keyword evidence="8" id="KW-0408">Iron</keyword>
<evidence type="ECO:0000256" key="1">
    <source>
        <dbReference type="ARBA" id="ARBA00001966"/>
    </source>
</evidence>
<evidence type="ECO:0000256" key="11">
    <source>
        <dbReference type="ARBA" id="ARBA00026011"/>
    </source>
</evidence>
<dbReference type="PANTHER" id="PTHR35113:SF1">
    <property type="entry name" value="FERREDOXIN-THIOREDOXIN REDUCTASE CATALYTIC CHAIN, CHLOROPLASTIC"/>
    <property type="match status" value="1"/>
</dbReference>
<dbReference type="InterPro" id="IPR048574">
    <property type="entry name" value="RUBY_RBDX"/>
</dbReference>
<dbReference type="PROSITE" id="PS50903">
    <property type="entry name" value="RUBREDOXIN_LIKE"/>
    <property type="match status" value="1"/>
</dbReference>